<keyword evidence="5" id="KW-1185">Reference proteome</keyword>
<feature type="repeat" description="PPR" evidence="2">
    <location>
        <begin position="398"/>
        <end position="432"/>
    </location>
</feature>
<evidence type="ECO:0000313" key="4">
    <source>
        <dbReference type="EMBL" id="CAA7396441.1"/>
    </source>
</evidence>
<dbReference type="PROSITE" id="PS51375">
    <property type="entry name" value="PPR"/>
    <property type="match status" value="4"/>
</dbReference>
<evidence type="ECO:0000256" key="3">
    <source>
        <dbReference type="SAM" id="MobiDB-lite"/>
    </source>
</evidence>
<sequence>MLGRGPKLLRRLICLSGGGAAGASELSGSWYSWAEALAKKPFTTRTSFEPKQSRNTFPGVSSIRGRRSNRQHIPPPPHRRRDPFELTPPADGLPEVESICYLLSDPSNRRNAVEDLLSDHGDELSSELVLGVLTNYRKLGRVRTLEFFSWAGSRLSYRFDDVVVEYMADFLGRRKLFDDLKCLLRTVSSSNGRVSSRAISICIRFLGRQGRVADALSLFETMESELNCAPDNIVFNNVLYMLCKLTHTEDSIDVALAFFRRIGCPDEYSYSNVLLGLCKSGRMESALKVFDEMLMAKLLPTRTAANVLIGALCNLGLKKAEKVPVRSVRRPFDVVVPHRGVDRAVESVLEVFWALWKQGLLPSAFVVDRLISELHRLGRIEEAVGVLKAAASKKPRSFEESYFTTIRALCRARRLDGAGELLETMLSQGLKPKASVYTSIISALCKLGDLDVAHKYLEVMNKMRCEPDSGTYTALVHANCGIRSWEPAYELLMEMIGLGLSPHLATQKLVDNLLIENGRSDLSAKLAARIEFLLLQRHCRAGDLEAAYDKLAAMLGEGIHPPPYMLQRLESTFRGSRWWKSVQELLNSMDQVSSHGSSSKI</sequence>
<dbReference type="InterPro" id="IPR011990">
    <property type="entry name" value="TPR-like_helical_dom_sf"/>
</dbReference>
<feature type="repeat" description="PPR" evidence="2">
    <location>
        <begin position="433"/>
        <end position="467"/>
    </location>
</feature>
<feature type="region of interest" description="Disordered" evidence="3">
    <location>
        <begin position="45"/>
        <end position="91"/>
    </location>
</feature>
<dbReference type="Pfam" id="PF13041">
    <property type="entry name" value="PPR_2"/>
    <property type="match status" value="2"/>
</dbReference>
<dbReference type="OrthoDB" id="733434at2759"/>
<feature type="compositionally biased region" description="Polar residues" evidence="3">
    <location>
        <begin position="45"/>
        <end position="59"/>
    </location>
</feature>
<dbReference type="PANTHER" id="PTHR47932:SF62">
    <property type="entry name" value="EXPRESSED PROTEIN"/>
    <property type="match status" value="1"/>
</dbReference>
<evidence type="ECO:0000313" key="5">
    <source>
        <dbReference type="Proteomes" id="UP000663760"/>
    </source>
</evidence>
<dbReference type="InterPro" id="IPR002885">
    <property type="entry name" value="PPR_rpt"/>
</dbReference>
<reference evidence="4" key="1">
    <citation type="submission" date="2020-02" db="EMBL/GenBank/DDBJ databases">
        <authorList>
            <person name="Scholz U."/>
            <person name="Mascher M."/>
            <person name="Fiebig A."/>
        </authorList>
    </citation>
    <scope>NUCLEOTIDE SEQUENCE</scope>
</reference>
<dbReference type="Pfam" id="PF01535">
    <property type="entry name" value="PPR"/>
    <property type="match status" value="2"/>
</dbReference>
<gene>
    <name evidence="4" type="ORF">SI8410_05007104</name>
</gene>
<evidence type="ECO:0000256" key="2">
    <source>
        <dbReference type="PROSITE-ProRule" id="PRU00708"/>
    </source>
</evidence>
<dbReference type="NCBIfam" id="TIGR00756">
    <property type="entry name" value="PPR"/>
    <property type="match status" value="4"/>
</dbReference>
<keyword evidence="1" id="KW-0677">Repeat</keyword>
<evidence type="ECO:0000256" key="1">
    <source>
        <dbReference type="ARBA" id="ARBA00022737"/>
    </source>
</evidence>
<proteinExistence type="predicted"/>
<dbReference type="GO" id="GO:0005739">
    <property type="term" value="C:mitochondrion"/>
    <property type="evidence" value="ECO:0007669"/>
    <property type="project" value="TreeGrafter"/>
</dbReference>
<dbReference type="GO" id="GO:0003729">
    <property type="term" value="F:mRNA binding"/>
    <property type="evidence" value="ECO:0007669"/>
    <property type="project" value="TreeGrafter"/>
</dbReference>
<dbReference type="GO" id="GO:0005634">
    <property type="term" value="C:nucleus"/>
    <property type="evidence" value="ECO:0007669"/>
    <property type="project" value="TreeGrafter"/>
</dbReference>
<organism evidence="4 5">
    <name type="scientific">Spirodela intermedia</name>
    <name type="common">Intermediate duckweed</name>
    <dbReference type="NCBI Taxonomy" id="51605"/>
    <lineage>
        <taxon>Eukaryota</taxon>
        <taxon>Viridiplantae</taxon>
        <taxon>Streptophyta</taxon>
        <taxon>Embryophyta</taxon>
        <taxon>Tracheophyta</taxon>
        <taxon>Spermatophyta</taxon>
        <taxon>Magnoliopsida</taxon>
        <taxon>Liliopsida</taxon>
        <taxon>Araceae</taxon>
        <taxon>Lemnoideae</taxon>
        <taxon>Spirodela</taxon>
    </lineage>
</organism>
<feature type="repeat" description="PPR" evidence="2">
    <location>
        <begin position="468"/>
        <end position="502"/>
    </location>
</feature>
<name>A0A7I8KFH0_SPIIN</name>
<dbReference type="Proteomes" id="UP000663760">
    <property type="component" value="Chromosome 5"/>
</dbReference>
<protein>
    <submittedName>
        <fullName evidence="4">Uncharacterized protein</fullName>
    </submittedName>
</protein>
<accession>A0A7I8KFH0</accession>
<dbReference type="EMBL" id="LR746268">
    <property type="protein sequence ID" value="CAA7396441.1"/>
    <property type="molecule type" value="Genomic_DNA"/>
</dbReference>
<dbReference type="PANTHER" id="PTHR47932">
    <property type="entry name" value="ATPASE EXPRESSION PROTEIN 3"/>
    <property type="match status" value="1"/>
</dbReference>
<dbReference type="AlphaFoldDB" id="A0A7I8KFH0"/>
<dbReference type="Gene3D" id="1.25.40.10">
    <property type="entry name" value="Tetratricopeptide repeat domain"/>
    <property type="match status" value="3"/>
</dbReference>
<feature type="repeat" description="PPR" evidence="2">
    <location>
        <begin position="266"/>
        <end position="300"/>
    </location>
</feature>